<dbReference type="SUPFAM" id="SSF53474">
    <property type="entry name" value="alpha/beta-Hydrolases"/>
    <property type="match status" value="1"/>
</dbReference>
<dbReference type="RefSeq" id="WP_052277153.1">
    <property type="nucleotide sequence ID" value="NZ_CP011339.1"/>
</dbReference>
<reference evidence="1 2" key="1">
    <citation type="journal article" date="2016" name="Stand. Genomic Sci.">
        <title>Complete genome sequence and genomic characterization of Microcystis panniformis FACHB 1757 by third-generation sequencing.</title>
        <authorList>
            <person name="Zhang J.Y."/>
            <person name="Guan R."/>
            <person name="Zhang H.J."/>
            <person name="Li H."/>
            <person name="Xiao P."/>
            <person name="Yu G.L."/>
            <person name="Du L."/>
            <person name="Cao D.M."/>
            <person name="Zhu B.C."/>
            <person name="Li R.H."/>
            <person name="Lu Z.H."/>
        </authorList>
    </citation>
    <scope>NUCLEOTIDE SEQUENCE [LARGE SCALE GENOMIC DNA]</scope>
    <source>
        <strain evidence="1 2">FACHB-1757</strain>
    </source>
</reference>
<name>A0A0K1S4P6_9CHRO</name>
<dbReference type="PATRIC" id="fig|1638788.3.peg.4071"/>
<dbReference type="KEGG" id="mpk:VL20_4040"/>
<dbReference type="PANTHER" id="PTHR42972">
    <property type="entry name" value="TOL-PAL SYSTEM PROTEIN TOLB"/>
    <property type="match status" value="1"/>
</dbReference>
<dbReference type="AlphaFoldDB" id="A0A0K1S4P6"/>
<dbReference type="InterPro" id="IPR029058">
    <property type="entry name" value="AB_hydrolase_fold"/>
</dbReference>
<dbReference type="Proteomes" id="UP000068167">
    <property type="component" value="Chromosome"/>
</dbReference>
<gene>
    <name evidence="1" type="ORF">VL20_4040</name>
</gene>
<evidence type="ECO:0000313" key="2">
    <source>
        <dbReference type="Proteomes" id="UP000068167"/>
    </source>
</evidence>
<dbReference type="EMBL" id="CP011339">
    <property type="protein sequence ID" value="AKV68988.1"/>
    <property type="molecule type" value="Genomic_DNA"/>
</dbReference>
<protein>
    <submittedName>
        <fullName evidence="1">Poly (3-hydroxybutyrate) depolymerase</fullName>
    </submittedName>
</protein>
<dbReference type="PANTHER" id="PTHR42972:SF8">
    <property type="entry name" value="POLYHYDROXYBUTYRATE DEPOLYMERASE"/>
    <property type="match status" value="1"/>
</dbReference>
<dbReference type="Gene3D" id="3.40.50.1820">
    <property type="entry name" value="alpha/beta hydrolase"/>
    <property type="match status" value="2"/>
</dbReference>
<proteinExistence type="predicted"/>
<keyword evidence="2" id="KW-1185">Reference proteome</keyword>
<accession>A0A0K1S4P6</accession>
<sequence>MIKAGLKLLAVLIFSIFIFHGAVLGEEAPKLSGYQADLSQTSVSGLSSGAFMTAQFHVAYSDRLVGAGIIAGGPFFCVGSYETDPEQFFEQATSTCMNPLTEAVGPDGKRLFKKAQELAKANKIADLNNLKDDRVYLFSGSSDRVVTTVVVDKVEDFYQAAGLPSENIKYDKNINAGHAIIVEESRVSCSDTKSPFINDCDFMQSHRILGHIYGKLNPAVDSNRLSGQIIRFDQSEFIEGKKTSMSREAYVYVPEACKKESCKVHVAIHGCKQGATEIDDTYYTKTGYNEIADTNRIIVLYPQVEPSALIPYNPQGCWDFWGYSSADPDNPVFYTRESPQMRAIVAMLERLAQPRPQ</sequence>
<organism evidence="1 2">
    <name type="scientific">Microcystis panniformis FACHB-1757</name>
    <dbReference type="NCBI Taxonomy" id="1638788"/>
    <lineage>
        <taxon>Bacteria</taxon>
        <taxon>Bacillati</taxon>
        <taxon>Cyanobacteriota</taxon>
        <taxon>Cyanophyceae</taxon>
        <taxon>Oscillatoriophycideae</taxon>
        <taxon>Chroococcales</taxon>
        <taxon>Microcystaceae</taxon>
        <taxon>Microcystis</taxon>
    </lineage>
</organism>
<evidence type="ECO:0000313" key="1">
    <source>
        <dbReference type="EMBL" id="AKV68988.1"/>
    </source>
</evidence>